<accession>A0A4V1IP90</accession>
<comment type="caution">
    <text evidence="1">The sequence shown here is derived from an EMBL/GenBank/DDBJ whole genome shotgun (WGS) entry which is preliminary data.</text>
</comment>
<dbReference type="PANTHER" id="PTHR40658">
    <property type="match status" value="1"/>
</dbReference>
<reference evidence="1 2" key="1">
    <citation type="submission" date="2017-04" db="EMBL/GenBank/DDBJ databases">
        <title>Draft genome sequence of Zooshikella ganghwensis VG4 isolated from Red Sea sediments.</title>
        <authorList>
            <person name="Rehman Z."/>
            <person name="Alam I."/>
            <person name="Kamau A."/>
            <person name="Bajic V."/>
            <person name="Leiknes T."/>
        </authorList>
    </citation>
    <scope>NUCLEOTIDE SEQUENCE [LARGE SCALE GENOMIC DNA]</scope>
    <source>
        <strain evidence="1 2">VG4</strain>
    </source>
</reference>
<keyword evidence="2" id="KW-1185">Reference proteome</keyword>
<dbReference type="AlphaFoldDB" id="A0A4V1IP90"/>
<protein>
    <submittedName>
        <fullName evidence="1">DfsB family protein</fullName>
    </submittedName>
</protein>
<sequence length="179" mass="21245">MARPSTKKEMIEAANINFTKLWQLIDSMPDESFKKDFYFSNDPKKKEAHWKRDKNLRDVLVHLYEWHQLLLSWIKSNTAGKKRNFLPEPYTWKTYGEMNIEIWKKHQNTSLEKAKKLLNESHASVLEVIQAFSDEALFTKQYFDWTGTTTLGSYCVSAMSSHYEWAIKKLRAHHKNVSR</sequence>
<dbReference type="PIRSF" id="PIRSF031551">
    <property type="entry name" value="DUF1706"/>
    <property type="match status" value="1"/>
</dbReference>
<dbReference type="Pfam" id="PF08020">
    <property type="entry name" value="DUF1706"/>
    <property type="match status" value="1"/>
</dbReference>
<dbReference type="EMBL" id="NDXW01000001">
    <property type="protein sequence ID" value="RDH46401.1"/>
    <property type="molecule type" value="Genomic_DNA"/>
</dbReference>
<dbReference type="InterPro" id="IPR034660">
    <property type="entry name" value="DinB/YfiT-like"/>
</dbReference>
<evidence type="ECO:0000313" key="1">
    <source>
        <dbReference type="EMBL" id="RDH46401.1"/>
    </source>
</evidence>
<dbReference type="RefSeq" id="WP_094789165.1">
    <property type="nucleotide sequence ID" value="NZ_NDXW01000001.1"/>
</dbReference>
<gene>
    <name evidence="1" type="ORF">B9G39_24745</name>
</gene>
<dbReference type="InterPro" id="IPR012550">
    <property type="entry name" value="DUF1706"/>
</dbReference>
<dbReference type="SUPFAM" id="SSF109854">
    <property type="entry name" value="DinB/YfiT-like putative metalloenzymes"/>
    <property type="match status" value="1"/>
</dbReference>
<dbReference type="Gene3D" id="1.20.120.450">
    <property type="entry name" value="dinb family like domain"/>
    <property type="match status" value="1"/>
</dbReference>
<dbReference type="Proteomes" id="UP000257039">
    <property type="component" value="Unassembled WGS sequence"/>
</dbReference>
<dbReference type="PANTHER" id="PTHR40658:SF4">
    <property type="entry name" value="HYPOTHETICAL CYTOSOLIC PROTEIN"/>
    <property type="match status" value="1"/>
</dbReference>
<name>A0A4V1IP90_9GAMM</name>
<organism evidence="1 2">
    <name type="scientific">Zooshikella ganghwensis</name>
    <dbReference type="NCBI Taxonomy" id="202772"/>
    <lineage>
        <taxon>Bacteria</taxon>
        <taxon>Pseudomonadati</taxon>
        <taxon>Pseudomonadota</taxon>
        <taxon>Gammaproteobacteria</taxon>
        <taxon>Oceanospirillales</taxon>
        <taxon>Zooshikellaceae</taxon>
        <taxon>Zooshikella</taxon>
    </lineage>
</organism>
<evidence type="ECO:0000313" key="2">
    <source>
        <dbReference type="Proteomes" id="UP000257039"/>
    </source>
</evidence>
<proteinExistence type="predicted"/>